<reference evidence="2" key="1">
    <citation type="submission" date="2016-10" db="EMBL/GenBank/DDBJ databases">
        <authorList>
            <person name="Varghese N."/>
            <person name="Submissions S."/>
        </authorList>
    </citation>
    <scope>NUCLEOTIDE SEQUENCE [LARGE SCALE GENOMIC DNA]</scope>
    <source>
        <strain evidence="2">DSM 45245</strain>
    </source>
</reference>
<sequence length="92" mass="10563">MQEAYRFDERSYDALDAAAVTWQTVQHVLRNRPRVRRHIGAVLHIAGQGPDRRWYMVALVEEAADEYLVVGARRLDDTEIQAVSKMLERGAP</sequence>
<protein>
    <submittedName>
        <fullName evidence="1">Uncharacterized protein</fullName>
    </submittedName>
</protein>
<evidence type="ECO:0000313" key="1">
    <source>
        <dbReference type="EMBL" id="SDY95895.1"/>
    </source>
</evidence>
<dbReference type="RefSeq" id="WP_091556393.1">
    <property type="nucleotide sequence ID" value="NZ_FNPH01000004.1"/>
</dbReference>
<organism evidence="1 2">
    <name type="scientific">Micromonospora pattaloongensis</name>
    <dbReference type="NCBI Taxonomy" id="405436"/>
    <lineage>
        <taxon>Bacteria</taxon>
        <taxon>Bacillati</taxon>
        <taxon>Actinomycetota</taxon>
        <taxon>Actinomycetes</taxon>
        <taxon>Micromonosporales</taxon>
        <taxon>Micromonosporaceae</taxon>
        <taxon>Micromonospora</taxon>
    </lineage>
</organism>
<dbReference type="AlphaFoldDB" id="A0A1H3P4Y7"/>
<dbReference type="Proteomes" id="UP000242415">
    <property type="component" value="Unassembled WGS sequence"/>
</dbReference>
<name>A0A1H3P4Y7_9ACTN</name>
<evidence type="ECO:0000313" key="2">
    <source>
        <dbReference type="Proteomes" id="UP000242415"/>
    </source>
</evidence>
<dbReference type="EMBL" id="FNPH01000004">
    <property type="protein sequence ID" value="SDY95895.1"/>
    <property type="molecule type" value="Genomic_DNA"/>
</dbReference>
<accession>A0A1H3P4Y7</accession>
<proteinExistence type="predicted"/>
<keyword evidence="2" id="KW-1185">Reference proteome</keyword>
<dbReference type="OrthoDB" id="3296290at2"/>
<dbReference type="STRING" id="405436.SAMN05444365_104317"/>
<gene>
    <name evidence="1" type="ORF">SAMN05444365_104317</name>
</gene>